<dbReference type="PANTHER" id="PTHR33383:SF1">
    <property type="entry name" value="MEMBRANE PROTEIN INSERTION EFFICIENCY FACTOR-RELATED"/>
    <property type="match status" value="1"/>
</dbReference>
<dbReference type="InterPro" id="IPR002696">
    <property type="entry name" value="Membr_insert_effic_factor_YidD"/>
</dbReference>
<dbReference type="PANTHER" id="PTHR33383">
    <property type="entry name" value="MEMBRANE PROTEIN INSERTION EFFICIENCY FACTOR-RELATED"/>
    <property type="match status" value="1"/>
</dbReference>
<reference evidence="1 2" key="1">
    <citation type="submission" date="2019-08" db="EMBL/GenBank/DDBJ databases">
        <title>100 year-old enigma solved: identification of Planctomyces bekefii, the type genus and species of the phylum Planctomycetes.</title>
        <authorList>
            <person name="Svetlana D.N."/>
            <person name="Overmann J."/>
        </authorList>
    </citation>
    <scope>NUCLEOTIDE SEQUENCE [LARGE SCALE GENOMIC DNA]</scope>
    <source>
        <strain evidence="1">Phe10_nw2017</strain>
    </source>
</reference>
<organism evidence="1 2">
    <name type="scientific">Planctomyces bekefii</name>
    <dbReference type="NCBI Taxonomy" id="1653850"/>
    <lineage>
        <taxon>Bacteria</taxon>
        <taxon>Pseudomonadati</taxon>
        <taxon>Planctomycetota</taxon>
        <taxon>Planctomycetia</taxon>
        <taxon>Planctomycetales</taxon>
        <taxon>Planctomycetaceae</taxon>
        <taxon>Planctomyces</taxon>
    </lineage>
</organism>
<dbReference type="Proteomes" id="UP000321083">
    <property type="component" value="Unassembled WGS sequence"/>
</dbReference>
<keyword evidence="2" id="KW-1185">Reference proteome</keyword>
<name>A0A5C6M742_9PLAN</name>
<accession>A0A5C6M742</accession>
<reference evidence="1 2" key="2">
    <citation type="submission" date="2019-08" db="EMBL/GenBank/DDBJ databases">
        <authorList>
            <person name="Henke P."/>
        </authorList>
    </citation>
    <scope>NUCLEOTIDE SEQUENCE [LARGE SCALE GENOMIC DNA]</scope>
    <source>
        <strain evidence="1">Phe10_nw2017</strain>
    </source>
</reference>
<dbReference type="Pfam" id="PF01809">
    <property type="entry name" value="YidD"/>
    <property type="match status" value="1"/>
</dbReference>
<proteinExistence type="predicted"/>
<evidence type="ECO:0000313" key="2">
    <source>
        <dbReference type="Proteomes" id="UP000321083"/>
    </source>
</evidence>
<dbReference type="AlphaFoldDB" id="A0A5C6M742"/>
<protein>
    <submittedName>
        <fullName evidence="1">Putative membrane protein insertion efficiency factor</fullName>
    </submittedName>
</protein>
<dbReference type="SMART" id="SM01234">
    <property type="entry name" value="Haemolytic"/>
    <property type="match status" value="1"/>
</dbReference>
<sequence>MLVSTTKTIITKVLLGFIRIYQACYFLRRPCCRFEPSCSVYAYQAIEKYGIIKGINLALKRICKCHPWGAYGYDDV</sequence>
<dbReference type="EMBL" id="SRHE01000122">
    <property type="protein sequence ID" value="TWW10037.1"/>
    <property type="molecule type" value="Genomic_DNA"/>
</dbReference>
<comment type="caution">
    <text evidence="1">The sequence shown here is derived from an EMBL/GenBank/DDBJ whole genome shotgun (WGS) entry which is preliminary data.</text>
</comment>
<dbReference type="NCBIfam" id="TIGR00278">
    <property type="entry name" value="membrane protein insertion efficiency factor YidD"/>
    <property type="match status" value="1"/>
</dbReference>
<evidence type="ECO:0000313" key="1">
    <source>
        <dbReference type="EMBL" id="TWW10037.1"/>
    </source>
</evidence>
<gene>
    <name evidence="1" type="ORF">E3A20_08330</name>
</gene>